<proteinExistence type="predicted"/>
<evidence type="ECO:0008006" key="3">
    <source>
        <dbReference type="Google" id="ProtNLM"/>
    </source>
</evidence>
<keyword evidence="2" id="KW-1185">Reference proteome</keyword>
<dbReference type="Proteomes" id="UP000527616">
    <property type="component" value="Unassembled WGS sequence"/>
</dbReference>
<comment type="caution">
    <text evidence="1">The sequence shown here is derived from an EMBL/GenBank/DDBJ whole genome shotgun (WGS) entry which is preliminary data.</text>
</comment>
<reference evidence="1 2" key="1">
    <citation type="submission" date="2020-07" db="EMBL/GenBank/DDBJ databases">
        <title>Sequencing the genomes of 1000 actinobacteria strains.</title>
        <authorList>
            <person name="Klenk H.-P."/>
        </authorList>
    </citation>
    <scope>NUCLEOTIDE SEQUENCE [LARGE SCALE GENOMIC DNA]</scope>
    <source>
        <strain evidence="1 2">DSM 103164</strain>
    </source>
</reference>
<dbReference type="EMBL" id="JACBZS010000001">
    <property type="protein sequence ID" value="NYI72006.1"/>
    <property type="molecule type" value="Genomic_DNA"/>
</dbReference>
<accession>A0A7Z0ILW9</accession>
<name>A0A7Z0ILW9_9ACTN</name>
<evidence type="ECO:0000313" key="1">
    <source>
        <dbReference type="EMBL" id="NYI72006.1"/>
    </source>
</evidence>
<dbReference type="AlphaFoldDB" id="A0A7Z0ILW9"/>
<gene>
    <name evidence="1" type="ORF">GGQ54_002566</name>
</gene>
<evidence type="ECO:0000313" key="2">
    <source>
        <dbReference type="Proteomes" id="UP000527616"/>
    </source>
</evidence>
<dbReference type="RefSeq" id="WP_179445759.1">
    <property type="nucleotide sequence ID" value="NZ_JACBZS010000001.1"/>
</dbReference>
<organism evidence="1 2">
    <name type="scientific">Naumannella cuiyingiana</name>
    <dbReference type="NCBI Taxonomy" id="1347891"/>
    <lineage>
        <taxon>Bacteria</taxon>
        <taxon>Bacillati</taxon>
        <taxon>Actinomycetota</taxon>
        <taxon>Actinomycetes</taxon>
        <taxon>Propionibacteriales</taxon>
        <taxon>Propionibacteriaceae</taxon>
        <taxon>Naumannella</taxon>
    </lineage>
</organism>
<sequence>MSMVPPPGEWLVHGVRLRERPVLALADAAGKQHEFALPGARLAYRMLDEVRWCLGRRDAAGTDLPCPDRAPAVRGNRCERCEAADPFRWLHIVHRSAFVDPVLREQVMRPHWLYVASFGPGLHKVGTAVDERRWRRVAEQGALVAGYVALVADGLEVRRLEDLVSAETDLGQVVRPSAKAAALAAGATPDQTRAAHTERIGAARELLASRGIEGVVHESWQPDPDPAGLLADRALHPFPGRVDGGTQGFGVDAVIGSAALARLDGDDQHTFVADLTTLKGRRIGPLDAATAPPAVQDGLF</sequence>
<protein>
    <recommendedName>
        <fullName evidence="3">DUF2797 domain-containing protein</fullName>
    </recommendedName>
</protein>